<dbReference type="PROSITE" id="PS51257">
    <property type="entry name" value="PROKAR_LIPOPROTEIN"/>
    <property type="match status" value="1"/>
</dbReference>
<organism evidence="1 2">
    <name type="scientific">Leucobacter iarius</name>
    <dbReference type="NCBI Taxonomy" id="333963"/>
    <lineage>
        <taxon>Bacteria</taxon>
        <taxon>Bacillati</taxon>
        <taxon>Actinomycetota</taxon>
        <taxon>Actinomycetes</taxon>
        <taxon>Micrococcales</taxon>
        <taxon>Microbacteriaceae</taxon>
        <taxon>Leucobacter</taxon>
    </lineage>
</organism>
<name>A0ABN2LG93_9MICO</name>
<sequence>MQLRSMTVVRVLGATVAAALIAPALTGCAVLRGTLGELDAQLRRVTYEVSVTGKSAGAGSLGVSNLSYLDAPTRGRDTKHISSITTRSGQNRMDWSADALVRAGRTARVAATPVPGATAKCRILVDGGRELASSTAATGKPVVCEVKLPKDLRR</sequence>
<evidence type="ECO:0000313" key="2">
    <source>
        <dbReference type="Proteomes" id="UP001500851"/>
    </source>
</evidence>
<protein>
    <recommendedName>
        <fullName evidence="3">Lipoprotein</fullName>
    </recommendedName>
</protein>
<evidence type="ECO:0000313" key="1">
    <source>
        <dbReference type="EMBL" id="GAA1787537.1"/>
    </source>
</evidence>
<dbReference type="Proteomes" id="UP001500851">
    <property type="component" value="Unassembled WGS sequence"/>
</dbReference>
<accession>A0ABN2LG93</accession>
<gene>
    <name evidence="1" type="ORF">GCM10009768_15710</name>
</gene>
<dbReference type="EMBL" id="BAAAOB010000001">
    <property type="protein sequence ID" value="GAA1787537.1"/>
    <property type="molecule type" value="Genomic_DNA"/>
</dbReference>
<dbReference type="RefSeq" id="WP_344031185.1">
    <property type="nucleotide sequence ID" value="NZ_BAAAOB010000001.1"/>
</dbReference>
<keyword evidence="2" id="KW-1185">Reference proteome</keyword>
<evidence type="ECO:0008006" key="3">
    <source>
        <dbReference type="Google" id="ProtNLM"/>
    </source>
</evidence>
<comment type="caution">
    <text evidence="1">The sequence shown here is derived from an EMBL/GenBank/DDBJ whole genome shotgun (WGS) entry which is preliminary data.</text>
</comment>
<proteinExistence type="predicted"/>
<reference evidence="1 2" key="1">
    <citation type="journal article" date="2019" name="Int. J. Syst. Evol. Microbiol.">
        <title>The Global Catalogue of Microorganisms (GCM) 10K type strain sequencing project: providing services to taxonomists for standard genome sequencing and annotation.</title>
        <authorList>
            <consortium name="The Broad Institute Genomics Platform"/>
            <consortium name="The Broad Institute Genome Sequencing Center for Infectious Disease"/>
            <person name="Wu L."/>
            <person name="Ma J."/>
        </authorList>
    </citation>
    <scope>NUCLEOTIDE SEQUENCE [LARGE SCALE GENOMIC DNA]</scope>
    <source>
        <strain evidence="1 2">JCM 14736</strain>
    </source>
</reference>